<comment type="caution">
    <text evidence="2">The sequence shown here is derived from an EMBL/GenBank/DDBJ whole genome shotgun (WGS) entry which is preliminary data.</text>
</comment>
<dbReference type="Proteomes" id="UP001152888">
    <property type="component" value="Unassembled WGS sequence"/>
</dbReference>
<dbReference type="AlphaFoldDB" id="A0A9P0PBK0"/>
<feature type="compositionally biased region" description="Low complexity" evidence="1">
    <location>
        <begin position="16"/>
        <end position="31"/>
    </location>
</feature>
<name>A0A9P0PBK0_ACAOB</name>
<evidence type="ECO:0000256" key="1">
    <source>
        <dbReference type="SAM" id="MobiDB-lite"/>
    </source>
</evidence>
<feature type="region of interest" description="Disordered" evidence="1">
    <location>
        <begin position="1"/>
        <end position="65"/>
    </location>
</feature>
<keyword evidence="3" id="KW-1185">Reference proteome</keyword>
<reference evidence="2" key="1">
    <citation type="submission" date="2022-03" db="EMBL/GenBank/DDBJ databases">
        <authorList>
            <person name="Sayadi A."/>
        </authorList>
    </citation>
    <scope>NUCLEOTIDE SEQUENCE</scope>
</reference>
<accession>A0A9P0PBK0</accession>
<protein>
    <submittedName>
        <fullName evidence="2">Uncharacterized protein</fullName>
    </submittedName>
</protein>
<evidence type="ECO:0000313" key="3">
    <source>
        <dbReference type="Proteomes" id="UP001152888"/>
    </source>
</evidence>
<evidence type="ECO:0000313" key="2">
    <source>
        <dbReference type="EMBL" id="CAH1975593.1"/>
    </source>
</evidence>
<gene>
    <name evidence="2" type="ORF">ACAOBT_LOCUS11673</name>
</gene>
<dbReference type="EMBL" id="CAKOFQ010006837">
    <property type="protein sequence ID" value="CAH1975593.1"/>
    <property type="molecule type" value="Genomic_DNA"/>
</dbReference>
<sequence>MVKVKDDLPPLGMSDPLPTAPASSLASAPPTQGGAGPHSSAPRKQRPFGGGAANQHAHLHHHHHHGAFQHYGHYHRCSFPADGGDMQNGASPAKFYFGPGFEPQQQGSFGPGPSQNQGNEYIVFFHVNPGVTISFQMGENLEILRGELTVTTF</sequence>
<proteinExistence type="predicted"/>
<organism evidence="2 3">
    <name type="scientific">Acanthoscelides obtectus</name>
    <name type="common">Bean weevil</name>
    <name type="synonym">Bruchus obtectus</name>
    <dbReference type="NCBI Taxonomy" id="200917"/>
    <lineage>
        <taxon>Eukaryota</taxon>
        <taxon>Metazoa</taxon>
        <taxon>Ecdysozoa</taxon>
        <taxon>Arthropoda</taxon>
        <taxon>Hexapoda</taxon>
        <taxon>Insecta</taxon>
        <taxon>Pterygota</taxon>
        <taxon>Neoptera</taxon>
        <taxon>Endopterygota</taxon>
        <taxon>Coleoptera</taxon>
        <taxon>Polyphaga</taxon>
        <taxon>Cucujiformia</taxon>
        <taxon>Chrysomeloidea</taxon>
        <taxon>Chrysomelidae</taxon>
        <taxon>Bruchinae</taxon>
        <taxon>Bruchini</taxon>
        <taxon>Acanthoscelides</taxon>
    </lineage>
</organism>